<dbReference type="SMART" id="SM00028">
    <property type="entry name" value="TPR"/>
    <property type="match status" value="3"/>
</dbReference>
<sequence length="392" mass="43781">MPPSPIPTAAPGDDPAQIANLVITWSGVILAAFALLVAILTVLFVVAGFVGIRELRSIRQTGERARRELDKQQTVAQEIVAQADRAIHGAEILSEQANTLIGRVQTAVARADEQSEQVHLLIDDMQSRLSDFDQRLTTQVEVSYLFNQGEAAYREGNYATSVEYLRRAIELDPKNPRVRYRLGRSLTNLGEDAAAAEELKTALEYHLPTHAGERALALLHRYSDPDLALAHARRAIQHNPAEAGTWNCLGLILRDNGDFAGAREAHQQANQLDGEQVVTPFYLALLAAQAQALPHARDRSAEAIKRLETGHGRASIKPMWAALIRWADLLMRGSYAEADRFADILYETCPSTRRAREICDHMDFLLRSLGREEHRERYVARIEEHWLSNHQG</sequence>
<dbReference type="SUPFAM" id="SSF48452">
    <property type="entry name" value="TPR-like"/>
    <property type="match status" value="1"/>
</dbReference>
<accession>A0A1H3LV02</accession>
<dbReference type="InterPro" id="IPR011990">
    <property type="entry name" value="TPR-like_helical_dom_sf"/>
</dbReference>
<keyword evidence="4" id="KW-0472">Membrane</keyword>
<evidence type="ECO:0000256" key="1">
    <source>
        <dbReference type="ARBA" id="ARBA00022737"/>
    </source>
</evidence>
<dbReference type="Gene3D" id="1.25.40.10">
    <property type="entry name" value="Tetratricopeptide repeat domain"/>
    <property type="match status" value="1"/>
</dbReference>
<feature type="transmembrane region" description="Helical" evidence="4">
    <location>
        <begin position="22"/>
        <end position="50"/>
    </location>
</feature>
<keyword evidence="1" id="KW-0677">Repeat</keyword>
<dbReference type="AlphaFoldDB" id="A0A1H3LV02"/>
<dbReference type="PROSITE" id="PS50005">
    <property type="entry name" value="TPR"/>
    <property type="match status" value="1"/>
</dbReference>
<dbReference type="InterPro" id="IPR019734">
    <property type="entry name" value="TPR_rpt"/>
</dbReference>
<keyword evidence="4" id="KW-1133">Transmembrane helix</keyword>
<evidence type="ECO:0000256" key="3">
    <source>
        <dbReference type="PROSITE-ProRule" id="PRU00339"/>
    </source>
</evidence>
<evidence type="ECO:0000313" key="5">
    <source>
        <dbReference type="EMBL" id="SDY68242.1"/>
    </source>
</evidence>
<gene>
    <name evidence="5" type="ORF">SAMN05444365_103106</name>
</gene>
<dbReference type="Proteomes" id="UP000242415">
    <property type="component" value="Unassembled WGS sequence"/>
</dbReference>
<feature type="repeat" description="TPR" evidence="3">
    <location>
        <begin position="142"/>
        <end position="175"/>
    </location>
</feature>
<organism evidence="5 6">
    <name type="scientific">Micromonospora pattaloongensis</name>
    <dbReference type="NCBI Taxonomy" id="405436"/>
    <lineage>
        <taxon>Bacteria</taxon>
        <taxon>Bacillati</taxon>
        <taxon>Actinomycetota</taxon>
        <taxon>Actinomycetes</taxon>
        <taxon>Micromonosporales</taxon>
        <taxon>Micromonosporaceae</taxon>
        <taxon>Micromonospora</taxon>
    </lineage>
</organism>
<dbReference type="STRING" id="405436.SAMN05444365_103106"/>
<evidence type="ECO:0000313" key="6">
    <source>
        <dbReference type="Proteomes" id="UP000242415"/>
    </source>
</evidence>
<evidence type="ECO:0000256" key="2">
    <source>
        <dbReference type="ARBA" id="ARBA00022803"/>
    </source>
</evidence>
<dbReference type="EMBL" id="FNPH01000003">
    <property type="protein sequence ID" value="SDY68242.1"/>
    <property type="molecule type" value="Genomic_DNA"/>
</dbReference>
<dbReference type="RefSeq" id="WP_091554856.1">
    <property type="nucleotide sequence ID" value="NZ_FNPH01000003.1"/>
</dbReference>
<dbReference type="Pfam" id="PF14559">
    <property type="entry name" value="TPR_19"/>
    <property type="match status" value="1"/>
</dbReference>
<keyword evidence="6" id="KW-1185">Reference proteome</keyword>
<dbReference type="OrthoDB" id="7817412at2"/>
<dbReference type="PANTHER" id="PTHR44858:SF1">
    <property type="entry name" value="UDP-N-ACETYLGLUCOSAMINE--PEPTIDE N-ACETYLGLUCOSAMINYLTRANSFERASE SPINDLY-RELATED"/>
    <property type="match status" value="1"/>
</dbReference>
<dbReference type="PANTHER" id="PTHR44858">
    <property type="entry name" value="TETRATRICOPEPTIDE REPEAT PROTEIN 6"/>
    <property type="match status" value="1"/>
</dbReference>
<evidence type="ECO:0000256" key="4">
    <source>
        <dbReference type="SAM" id="Phobius"/>
    </source>
</evidence>
<protein>
    <submittedName>
        <fullName evidence="5">Tetratricopeptide repeat-containing protein</fullName>
    </submittedName>
</protein>
<proteinExistence type="predicted"/>
<keyword evidence="2 3" id="KW-0802">TPR repeat</keyword>
<name>A0A1H3LV02_9ACTN</name>
<dbReference type="Pfam" id="PF13432">
    <property type="entry name" value="TPR_16"/>
    <property type="match status" value="1"/>
</dbReference>
<reference evidence="6" key="1">
    <citation type="submission" date="2016-10" db="EMBL/GenBank/DDBJ databases">
        <authorList>
            <person name="Varghese N."/>
            <person name="Submissions S."/>
        </authorList>
    </citation>
    <scope>NUCLEOTIDE SEQUENCE [LARGE SCALE GENOMIC DNA]</scope>
    <source>
        <strain evidence="6">DSM 45245</strain>
    </source>
</reference>
<dbReference type="InterPro" id="IPR050498">
    <property type="entry name" value="Ycf3"/>
</dbReference>
<keyword evidence="4" id="KW-0812">Transmembrane</keyword>